<gene>
    <name evidence="4" type="ORF">OXX778_LOCUS16721</name>
</gene>
<dbReference type="PANTHER" id="PTHR48103">
    <property type="entry name" value="MIDASIN-RELATED"/>
    <property type="match status" value="1"/>
</dbReference>
<dbReference type="GO" id="GO:0000027">
    <property type="term" value="P:ribosomal large subunit assembly"/>
    <property type="evidence" value="ECO:0007669"/>
    <property type="project" value="TreeGrafter"/>
</dbReference>
<dbReference type="AlphaFoldDB" id="A0A814HD12"/>
<dbReference type="GO" id="GO:0016887">
    <property type="term" value="F:ATP hydrolysis activity"/>
    <property type="evidence" value="ECO:0007669"/>
    <property type="project" value="InterPro"/>
</dbReference>
<feature type="non-terminal residue" evidence="4">
    <location>
        <position position="248"/>
    </location>
</feature>
<evidence type="ECO:0000313" key="5">
    <source>
        <dbReference type="Proteomes" id="UP000663879"/>
    </source>
</evidence>
<organism evidence="4 5">
    <name type="scientific">Brachionus calyciflorus</name>
    <dbReference type="NCBI Taxonomy" id="104777"/>
    <lineage>
        <taxon>Eukaryota</taxon>
        <taxon>Metazoa</taxon>
        <taxon>Spiralia</taxon>
        <taxon>Gnathifera</taxon>
        <taxon>Rotifera</taxon>
        <taxon>Eurotatoria</taxon>
        <taxon>Monogononta</taxon>
        <taxon>Pseudotrocha</taxon>
        <taxon>Ploima</taxon>
        <taxon>Brachionidae</taxon>
        <taxon>Brachionus</taxon>
    </lineage>
</organism>
<name>A0A814HD12_9BILA</name>
<dbReference type="GO" id="GO:0005634">
    <property type="term" value="C:nucleus"/>
    <property type="evidence" value="ECO:0007669"/>
    <property type="project" value="TreeGrafter"/>
</dbReference>
<feature type="domain" description="ATPase dynein-related AAA" evidence="3">
    <location>
        <begin position="7"/>
        <end position="74"/>
    </location>
</feature>
<keyword evidence="1" id="KW-0547">Nucleotide-binding</keyword>
<dbReference type="InterPro" id="IPR011704">
    <property type="entry name" value="ATPase_dyneun-rel_AAA"/>
</dbReference>
<dbReference type="Gene3D" id="3.40.50.300">
    <property type="entry name" value="P-loop containing nucleotide triphosphate hydrolases"/>
    <property type="match status" value="1"/>
</dbReference>
<dbReference type="GO" id="GO:0000055">
    <property type="term" value="P:ribosomal large subunit export from nucleus"/>
    <property type="evidence" value="ECO:0007669"/>
    <property type="project" value="TreeGrafter"/>
</dbReference>
<dbReference type="OrthoDB" id="5839283at2759"/>
<keyword evidence="5" id="KW-1185">Reference proteome</keyword>
<evidence type="ECO:0000259" key="3">
    <source>
        <dbReference type="Pfam" id="PF07728"/>
    </source>
</evidence>
<dbReference type="GO" id="GO:0030687">
    <property type="term" value="C:preribosome, large subunit precursor"/>
    <property type="evidence" value="ECO:0007669"/>
    <property type="project" value="TreeGrafter"/>
</dbReference>
<proteinExistence type="predicted"/>
<dbReference type="SUPFAM" id="SSF52540">
    <property type="entry name" value="P-loop containing nucleoside triphosphate hydrolases"/>
    <property type="match status" value="2"/>
</dbReference>
<sequence length="248" mass="27861">MVLDTPIMLVGSPGVGKTSLIEALGRLTNNKVIRINLSEQTDLNELFGADLPIFDSNTFQQKFEWLDGPFLLAIEMNLKKKVFQCPKMASDLNNMLLIDARQIYGSDYQLLAASHENILLDSNTGTIINRLTGLKEDLSIESTNLARYDEVNVDVSFSTLDLTLKPETISEIIILIYGVYLNINKKENFSKNNLTNQEIKTSDLNSKINFNFNRITALMFKIEDDESARKVALFALDGVCVTFVLIPQ</sequence>
<keyword evidence="2" id="KW-0067">ATP-binding</keyword>
<evidence type="ECO:0000256" key="1">
    <source>
        <dbReference type="ARBA" id="ARBA00022741"/>
    </source>
</evidence>
<dbReference type="GO" id="GO:0005524">
    <property type="term" value="F:ATP binding"/>
    <property type="evidence" value="ECO:0007669"/>
    <property type="project" value="UniProtKB-KW"/>
</dbReference>
<dbReference type="PANTHER" id="PTHR48103:SF2">
    <property type="entry name" value="MIDASIN"/>
    <property type="match status" value="1"/>
</dbReference>
<dbReference type="Pfam" id="PF07728">
    <property type="entry name" value="AAA_5"/>
    <property type="match status" value="1"/>
</dbReference>
<dbReference type="EMBL" id="CAJNOC010004041">
    <property type="protein sequence ID" value="CAF1007436.1"/>
    <property type="molecule type" value="Genomic_DNA"/>
</dbReference>
<evidence type="ECO:0000313" key="4">
    <source>
        <dbReference type="EMBL" id="CAF1007436.1"/>
    </source>
</evidence>
<dbReference type="InterPro" id="IPR027417">
    <property type="entry name" value="P-loop_NTPase"/>
</dbReference>
<protein>
    <recommendedName>
        <fullName evidence="3">ATPase dynein-related AAA domain-containing protein</fullName>
    </recommendedName>
</protein>
<comment type="caution">
    <text evidence="4">The sequence shown here is derived from an EMBL/GenBank/DDBJ whole genome shotgun (WGS) entry which is preliminary data.</text>
</comment>
<accession>A0A814HD12</accession>
<dbReference type="Proteomes" id="UP000663879">
    <property type="component" value="Unassembled WGS sequence"/>
</dbReference>
<reference evidence="4" key="1">
    <citation type="submission" date="2021-02" db="EMBL/GenBank/DDBJ databases">
        <authorList>
            <person name="Nowell W R."/>
        </authorList>
    </citation>
    <scope>NUCLEOTIDE SEQUENCE</scope>
    <source>
        <strain evidence="4">Ploen Becks lab</strain>
    </source>
</reference>
<evidence type="ECO:0000256" key="2">
    <source>
        <dbReference type="ARBA" id="ARBA00022840"/>
    </source>
</evidence>